<evidence type="ECO:0000313" key="3">
    <source>
        <dbReference type="Proteomes" id="UP000639772"/>
    </source>
</evidence>
<feature type="region of interest" description="Disordered" evidence="1">
    <location>
        <begin position="42"/>
        <end position="82"/>
    </location>
</feature>
<dbReference type="Proteomes" id="UP000639772">
    <property type="component" value="Chromosome 1"/>
</dbReference>
<comment type="caution">
    <text evidence="2">The sequence shown here is derived from an EMBL/GenBank/DDBJ whole genome shotgun (WGS) entry which is preliminary data.</text>
</comment>
<gene>
    <name evidence="2" type="ORF">HPP92_002772</name>
</gene>
<sequence>MSAANLKIFILANGPARWSSTATQPQISDLLQGFKKDLRVKPEFHFRPPPAPLLLTASSSTFNSGDGHPNPRDRKRTERKAKMRMLIVEPGPRMSHRWSGL</sequence>
<protein>
    <submittedName>
        <fullName evidence="2">Uncharacterized protein</fullName>
    </submittedName>
</protein>
<evidence type="ECO:0000256" key="1">
    <source>
        <dbReference type="SAM" id="MobiDB-lite"/>
    </source>
</evidence>
<dbReference type="EMBL" id="JADCNM010000001">
    <property type="protein sequence ID" value="KAG0502700.1"/>
    <property type="molecule type" value="Genomic_DNA"/>
</dbReference>
<accession>A0A835S1T1</accession>
<dbReference type="AlphaFoldDB" id="A0A835S1T1"/>
<evidence type="ECO:0000313" key="2">
    <source>
        <dbReference type="EMBL" id="KAG0502700.1"/>
    </source>
</evidence>
<proteinExistence type="predicted"/>
<reference evidence="2 3" key="1">
    <citation type="journal article" date="2020" name="Nat. Food">
        <title>A phased Vanilla planifolia genome enables genetic improvement of flavour and production.</title>
        <authorList>
            <person name="Hasing T."/>
            <person name="Tang H."/>
            <person name="Brym M."/>
            <person name="Khazi F."/>
            <person name="Huang T."/>
            <person name="Chambers A.H."/>
        </authorList>
    </citation>
    <scope>NUCLEOTIDE SEQUENCE [LARGE SCALE GENOMIC DNA]</scope>
    <source>
        <tissue evidence="2">Leaf</tissue>
    </source>
</reference>
<organism evidence="2 3">
    <name type="scientific">Vanilla planifolia</name>
    <name type="common">Vanilla</name>
    <dbReference type="NCBI Taxonomy" id="51239"/>
    <lineage>
        <taxon>Eukaryota</taxon>
        <taxon>Viridiplantae</taxon>
        <taxon>Streptophyta</taxon>
        <taxon>Embryophyta</taxon>
        <taxon>Tracheophyta</taxon>
        <taxon>Spermatophyta</taxon>
        <taxon>Magnoliopsida</taxon>
        <taxon>Liliopsida</taxon>
        <taxon>Asparagales</taxon>
        <taxon>Orchidaceae</taxon>
        <taxon>Vanilloideae</taxon>
        <taxon>Vanilleae</taxon>
        <taxon>Vanilla</taxon>
    </lineage>
</organism>
<name>A0A835S1T1_VANPL</name>